<dbReference type="InterPro" id="IPR017788">
    <property type="entry name" value="Hda"/>
</dbReference>
<protein>
    <recommendedName>
        <fullName evidence="1">AAA+ ATPase domain-containing protein</fullName>
    </recommendedName>
</protein>
<dbReference type="Pfam" id="PF22688">
    <property type="entry name" value="Hda_lid"/>
    <property type="match status" value="1"/>
</dbReference>
<dbReference type="PANTHER" id="PTHR30050:SF5">
    <property type="entry name" value="DNAA REGULATORY INACTIVATOR HDA"/>
    <property type="match status" value="1"/>
</dbReference>
<evidence type="ECO:0000313" key="3">
    <source>
        <dbReference type="Proteomes" id="UP000061603"/>
    </source>
</evidence>
<reference evidence="2 3" key="1">
    <citation type="journal article" date="2015" name="Genome Announc.">
        <title>Complete Genome Sequence of a Novel Bacterium within the Family Rhodocyclaceae That Degrades Polycyclic Aromatic Hydrocarbons.</title>
        <authorList>
            <person name="Singleton D.R."/>
            <person name="Dickey A.N."/>
            <person name="Scholl E.H."/>
            <person name="Wright F.A."/>
            <person name="Aitken M.D."/>
        </authorList>
    </citation>
    <scope>NUCLEOTIDE SEQUENCE [LARGE SCALE GENOMIC DNA]</scope>
    <source>
        <strain evidence="3">PG1-Ca6</strain>
    </source>
</reference>
<dbReference type="HOGENOM" id="CLU_072265_1_0_4"/>
<dbReference type="Pfam" id="PF00308">
    <property type="entry name" value="Bac_DnaA"/>
    <property type="match status" value="1"/>
</dbReference>
<organism evidence="2 3">
    <name type="scientific">Rugosibacter aromaticivorans</name>
    <dbReference type="NCBI Taxonomy" id="1565605"/>
    <lineage>
        <taxon>Bacteria</taxon>
        <taxon>Pseudomonadati</taxon>
        <taxon>Pseudomonadota</taxon>
        <taxon>Betaproteobacteria</taxon>
        <taxon>Nitrosomonadales</taxon>
        <taxon>Sterolibacteriaceae</taxon>
        <taxon>Rugosibacter</taxon>
    </lineage>
</organism>
<dbReference type="EMBL" id="CP010554">
    <property type="protein sequence ID" value="AJP47747.1"/>
    <property type="molecule type" value="Genomic_DNA"/>
</dbReference>
<dbReference type="STRING" id="1565605.PG1C_03255"/>
<dbReference type="SUPFAM" id="SSF52540">
    <property type="entry name" value="P-loop containing nucleoside triphosphate hydrolases"/>
    <property type="match status" value="1"/>
</dbReference>
<name>A0A0C5IYD4_9PROT</name>
<dbReference type="GO" id="GO:0005886">
    <property type="term" value="C:plasma membrane"/>
    <property type="evidence" value="ECO:0007669"/>
    <property type="project" value="TreeGrafter"/>
</dbReference>
<dbReference type="InterPro" id="IPR003593">
    <property type="entry name" value="AAA+_ATPase"/>
</dbReference>
<dbReference type="PATRIC" id="fig|1565605.3.peg.683"/>
<dbReference type="GO" id="GO:0006270">
    <property type="term" value="P:DNA replication initiation"/>
    <property type="evidence" value="ECO:0007669"/>
    <property type="project" value="TreeGrafter"/>
</dbReference>
<dbReference type="KEGG" id="rbu:PG1C_03255"/>
<sequence length="230" mass="25594">MTLQQQLLLDLQLDQPPTLENFVAGANAELIARLRILTDHHHFDAVYLWGPAGCGKSHLLAATANAADAKRPVIFLPVEKVGADVTVASGGLLVIDEIQKLDEEGQRALFRLFNTARFLGLALLLSGTEPPMQLALREDLRTRIGQMLIYEIHRLSDEEKAAALAHHAQLRGMLMDPGVVQYLLRHGRRDLPSLMHMLESLDRISLAQHRPLTVPLVRELMQTTLDTDLS</sequence>
<dbReference type="RefSeq" id="WP_202636009.1">
    <property type="nucleotide sequence ID" value="NZ_CP010554.1"/>
</dbReference>
<evidence type="ECO:0000313" key="2">
    <source>
        <dbReference type="EMBL" id="AJP47747.1"/>
    </source>
</evidence>
<accession>A0A0C5IYD4</accession>
<dbReference type="GO" id="GO:0032297">
    <property type="term" value="P:negative regulation of DNA-templated DNA replication initiation"/>
    <property type="evidence" value="ECO:0007669"/>
    <property type="project" value="InterPro"/>
</dbReference>
<dbReference type="CDD" id="cd00009">
    <property type="entry name" value="AAA"/>
    <property type="match status" value="1"/>
</dbReference>
<proteinExistence type="predicted"/>
<gene>
    <name evidence="2" type="ORF">PG1C_03255</name>
</gene>
<dbReference type="Gene3D" id="1.10.8.60">
    <property type="match status" value="1"/>
</dbReference>
<dbReference type="Proteomes" id="UP000061603">
    <property type="component" value="Chromosome"/>
</dbReference>
<dbReference type="PANTHER" id="PTHR30050">
    <property type="entry name" value="CHROMOSOMAL REPLICATION INITIATOR PROTEIN DNAA"/>
    <property type="match status" value="1"/>
</dbReference>
<dbReference type="SMART" id="SM00382">
    <property type="entry name" value="AAA"/>
    <property type="match status" value="1"/>
</dbReference>
<evidence type="ECO:0000259" key="1">
    <source>
        <dbReference type="SMART" id="SM00382"/>
    </source>
</evidence>
<keyword evidence="3" id="KW-1185">Reference proteome</keyword>
<dbReference type="NCBIfam" id="TIGR03420">
    <property type="entry name" value="DnaA_homol_Hda"/>
    <property type="match status" value="1"/>
</dbReference>
<dbReference type="InterPro" id="IPR027417">
    <property type="entry name" value="P-loop_NTPase"/>
</dbReference>
<feature type="domain" description="AAA+ ATPase" evidence="1">
    <location>
        <begin position="42"/>
        <end position="148"/>
    </location>
</feature>
<dbReference type="InterPro" id="IPR055199">
    <property type="entry name" value="Hda_lid"/>
</dbReference>
<dbReference type="GO" id="GO:0003688">
    <property type="term" value="F:DNA replication origin binding"/>
    <property type="evidence" value="ECO:0007669"/>
    <property type="project" value="TreeGrafter"/>
</dbReference>
<dbReference type="Gene3D" id="3.40.50.300">
    <property type="entry name" value="P-loop containing nucleotide triphosphate hydrolases"/>
    <property type="match status" value="1"/>
</dbReference>
<dbReference type="AlphaFoldDB" id="A0A0C5IYD4"/>
<dbReference type="InterPro" id="IPR013317">
    <property type="entry name" value="DnaA_dom"/>
</dbReference>